<dbReference type="Proteomes" id="UP000886653">
    <property type="component" value="Unassembled WGS sequence"/>
</dbReference>
<dbReference type="AlphaFoldDB" id="A0A9P6T665"/>
<reference evidence="1" key="1">
    <citation type="submission" date="2013-11" db="EMBL/GenBank/DDBJ databases">
        <title>Genome sequence of the fusiform rust pathogen reveals effectors for host alternation and coevolution with pine.</title>
        <authorList>
            <consortium name="DOE Joint Genome Institute"/>
            <person name="Smith K."/>
            <person name="Pendleton A."/>
            <person name="Kubisiak T."/>
            <person name="Anderson C."/>
            <person name="Salamov A."/>
            <person name="Aerts A."/>
            <person name="Riley R."/>
            <person name="Clum A."/>
            <person name="Lindquist E."/>
            <person name="Ence D."/>
            <person name="Campbell M."/>
            <person name="Kronenberg Z."/>
            <person name="Feau N."/>
            <person name="Dhillon B."/>
            <person name="Hamelin R."/>
            <person name="Burleigh J."/>
            <person name="Smith J."/>
            <person name="Yandell M."/>
            <person name="Nelson C."/>
            <person name="Grigoriev I."/>
            <person name="Davis J."/>
        </authorList>
    </citation>
    <scope>NUCLEOTIDE SEQUENCE</scope>
    <source>
        <strain evidence="1">G11</strain>
    </source>
</reference>
<sequence>MSPRSGGNMRLCPNVWGAIPVTVEVVTAWLRDTKAFFAPSTSAGTGQEQHEFLNDKARYSLPSPANTLPLLVHHFHSLEAAPQIDSSPGCRLRYRTWLPVNAADRLLASSSVTTTLNLSQ</sequence>
<keyword evidence="2" id="KW-1185">Reference proteome</keyword>
<accession>A0A9P6T665</accession>
<protein>
    <submittedName>
        <fullName evidence="1">Uncharacterized protein</fullName>
    </submittedName>
</protein>
<evidence type="ECO:0000313" key="1">
    <source>
        <dbReference type="EMBL" id="KAG0140094.1"/>
    </source>
</evidence>
<evidence type="ECO:0000313" key="2">
    <source>
        <dbReference type="Proteomes" id="UP000886653"/>
    </source>
</evidence>
<organism evidence="1 2">
    <name type="scientific">Cronartium quercuum f. sp. fusiforme G11</name>
    <dbReference type="NCBI Taxonomy" id="708437"/>
    <lineage>
        <taxon>Eukaryota</taxon>
        <taxon>Fungi</taxon>
        <taxon>Dikarya</taxon>
        <taxon>Basidiomycota</taxon>
        <taxon>Pucciniomycotina</taxon>
        <taxon>Pucciniomycetes</taxon>
        <taxon>Pucciniales</taxon>
        <taxon>Coleosporiaceae</taxon>
        <taxon>Cronartium</taxon>
    </lineage>
</organism>
<gene>
    <name evidence="1" type="ORF">CROQUDRAFT_136872</name>
</gene>
<name>A0A9P6T665_9BASI</name>
<proteinExistence type="predicted"/>
<dbReference type="EMBL" id="MU167476">
    <property type="protein sequence ID" value="KAG0140094.1"/>
    <property type="molecule type" value="Genomic_DNA"/>
</dbReference>
<comment type="caution">
    <text evidence="1">The sequence shown here is derived from an EMBL/GenBank/DDBJ whole genome shotgun (WGS) entry which is preliminary data.</text>
</comment>